<dbReference type="GO" id="GO:0005886">
    <property type="term" value="C:plasma membrane"/>
    <property type="evidence" value="ECO:0007669"/>
    <property type="project" value="UniProtKB-SubCell"/>
</dbReference>
<keyword evidence="8 10" id="KW-0472">Membrane</keyword>
<accession>A0A842HXV7</accession>
<evidence type="ECO:0000259" key="11">
    <source>
        <dbReference type="Pfam" id="PF11356"/>
    </source>
</evidence>
<dbReference type="SUPFAM" id="SSF50156">
    <property type="entry name" value="PDZ domain-like"/>
    <property type="match status" value="1"/>
</dbReference>
<evidence type="ECO:0000256" key="4">
    <source>
        <dbReference type="ARBA" id="ARBA00022519"/>
    </source>
</evidence>
<keyword evidence="13" id="KW-1185">Reference proteome</keyword>
<proteinExistence type="predicted"/>
<dbReference type="InterPro" id="IPR024961">
    <property type="entry name" value="T2SS_GspC_N"/>
</dbReference>
<comment type="caution">
    <text evidence="12">The sequence shown here is derived from an EMBL/GenBank/DDBJ whole genome shotgun (WGS) entry which is preliminary data.</text>
</comment>
<organism evidence="12 13">
    <name type="scientific">Parasphingopyxis marina</name>
    <dbReference type="NCBI Taxonomy" id="2761622"/>
    <lineage>
        <taxon>Bacteria</taxon>
        <taxon>Pseudomonadati</taxon>
        <taxon>Pseudomonadota</taxon>
        <taxon>Alphaproteobacteria</taxon>
        <taxon>Sphingomonadales</taxon>
        <taxon>Sphingomonadaceae</taxon>
        <taxon>Parasphingopyxis</taxon>
    </lineage>
</organism>
<evidence type="ECO:0000256" key="1">
    <source>
        <dbReference type="ARBA" id="ARBA00004533"/>
    </source>
</evidence>
<evidence type="ECO:0000256" key="8">
    <source>
        <dbReference type="ARBA" id="ARBA00023136"/>
    </source>
</evidence>
<evidence type="ECO:0000256" key="5">
    <source>
        <dbReference type="ARBA" id="ARBA00022692"/>
    </source>
</evidence>
<keyword evidence="2" id="KW-0813">Transport</keyword>
<evidence type="ECO:0000256" key="10">
    <source>
        <dbReference type="SAM" id="Phobius"/>
    </source>
</evidence>
<dbReference type="Gene3D" id="2.30.30.830">
    <property type="match status" value="1"/>
</dbReference>
<dbReference type="GO" id="GO:0015031">
    <property type="term" value="P:protein transport"/>
    <property type="evidence" value="ECO:0007669"/>
    <property type="project" value="UniProtKB-KW"/>
</dbReference>
<dbReference type="EMBL" id="JACJVJ010000001">
    <property type="protein sequence ID" value="MBC2777159.1"/>
    <property type="molecule type" value="Genomic_DNA"/>
</dbReference>
<keyword evidence="5 10" id="KW-0812">Transmembrane</keyword>
<name>A0A842HXV7_9SPHN</name>
<dbReference type="RefSeq" id="WP_185800386.1">
    <property type="nucleotide sequence ID" value="NZ_JACJVJ010000001.1"/>
</dbReference>
<comment type="subcellular location">
    <subcellularLocation>
        <location evidence="1">Cell inner membrane</location>
    </subcellularLocation>
</comment>
<evidence type="ECO:0000256" key="6">
    <source>
        <dbReference type="ARBA" id="ARBA00022927"/>
    </source>
</evidence>
<reference evidence="12 13" key="1">
    <citation type="submission" date="2020-08" db="EMBL/GenBank/DDBJ databases">
        <title>Draft genome sequence of Parasphingopyxis sp. GrpM-11.</title>
        <authorList>
            <person name="Oh J."/>
            <person name="Roh D.-H."/>
        </authorList>
    </citation>
    <scope>NUCLEOTIDE SEQUENCE [LARGE SCALE GENOMIC DNA]</scope>
    <source>
        <strain evidence="12 13">GrpM-11</strain>
    </source>
</reference>
<keyword evidence="3" id="KW-1003">Cell membrane</keyword>
<keyword evidence="4" id="KW-0997">Cell inner membrane</keyword>
<dbReference type="Gene3D" id="2.30.42.10">
    <property type="match status" value="1"/>
</dbReference>
<feature type="domain" description="Type II secretion system protein GspC N-terminal" evidence="11">
    <location>
        <begin position="78"/>
        <end position="139"/>
    </location>
</feature>
<gene>
    <name evidence="12" type="ORF">H6P80_05940</name>
</gene>
<evidence type="ECO:0000256" key="9">
    <source>
        <dbReference type="SAM" id="MobiDB-lite"/>
    </source>
</evidence>
<evidence type="ECO:0000313" key="12">
    <source>
        <dbReference type="EMBL" id="MBC2777159.1"/>
    </source>
</evidence>
<keyword evidence="7 10" id="KW-1133">Transmembrane helix</keyword>
<feature type="transmembrane region" description="Helical" evidence="10">
    <location>
        <begin position="22"/>
        <end position="41"/>
    </location>
</feature>
<keyword evidence="6" id="KW-0653">Protein transport</keyword>
<dbReference type="Pfam" id="PF11356">
    <property type="entry name" value="T2SSC"/>
    <property type="match status" value="1"/>
</dbReference>
<evidence type="ECO:0000256" key="7">
    <source>
        <dbReference type="ARBA" id="ARBA00022989"/>
    </source>
</evidence>
<dbReference type="AlphaFoldDB" id="A0A842HXV7"/>
<sequence>MADGQPGLFHYDAGGETSPKRLAVLIGGGALAIIAALWLLGGDEGNEAPAPVVAPAPAPVAAPSPATPAPPPAGGVSVAELRLHGVMGTGDDGAAILSVGPGPQQLVRVGREAAPGIALLAVAGDHVLLREHGREVRLAFADDAPGALPSSASPSSASPSAPAGNAPDRREIVELQAALIPWREDGRHAGFEVRDGALPAILADAGIQPGDVLLRIAGNRLEDSSVVAEVPARLRQRGRLAVEIIRDGEEQTLFLEAP</sequence>
<dbReference type="Proteomes" id="UP000564378">
    <property type="component" value="Unassembled WGS sequence"/>
</dbReference>
<protein>
    <recommendedName>
        <fullName evidence="11">Type II secretion system protein GspC N-terminal domain-containing protein</fullName>
    </recommendedName>
</protein>
<dbReference type="InterPro" id="IPR036034">
    <property type="entry name" value="PDZ_sf"/>
</dbReference>
<evidence type="ECO:0000313" key="13">
    <source>
        <dbReference type="Proteomes" id="UP000564378"/>
    </source>
</evidence>
<feature type="region of interest" description="Disordered" evidence="9">
    <location>
        <begin position="146"/>
        <end position="168"/>
    </location>
</feature>
<feature type="compositionally biased region" description="Low complexity" evidence="9">
    <location>
        <begin position="146"/>
        <end position="166"/>
    </location>
</feature>
<evidence type="ECO:0000256" key="3">
    <source>
        <dbReference type="ARBA" id="ARBA00022475"/>
    </source>
</evidence>
<evidence type="ECO:0000256" key="2">
    <source>
        <dbReference type="ARBA" id="ARBA00022448"/>
    </source>
</evidence>